<dbReference type="InterPro" id="IPR045263">
    <property type="entry name" value="GLUT"/>
</dbReference>
<evidence type="ECO:0000313" key="10">
    <source>
        <dbReference type="Proteomes" id="UP000053780"/>
    </source>
</evidence>
<dbReference type="EMBL" id="KE647157">
    <property type="protein sequence ID" value="EQB61284.1"/>
    <property type="molecule type" value="Genomic_DNA"/>
</dbReference>
<protein>
    <submittedName>
        <fullName evidence="9">Glucose transporter type 3</fullName>
    </submittedName>
</protein>
<feature type="transmembrane region" description="Helical" evidence="7">
    <location>
        <begin position="114"/>
        <end position="134"/>
    </location>
</feature>
<evidence type="ECO:0000256" key="4">
    <source>
        <dbReference type="ARBA" id="ARBA00022692"/>
    </source>
</evidence>
<dbReference type="InterPro" id="IPR020846">
    <property type="entry name" value="MFS_dom"/>
</dbReference>
<keyword evidence="4 7" id="KW-0812">Transmembrane</keyword>
<dbReference type="Pfam" id="PF00083">
    <property type="entry name" value="Sugar_tr"/>
    <property type="match status" value="2"/>
</dbReference>
<feature type="transmembrane region" description="Helical" evidence="7">
    <location>
        <begin position="80"/>
        <end position="102"/>
    </location>
</feature>
<name>T0L9W1_9MICR</name>
<feature type="transmembrane region" description="Helical" evidence="7">
    <location>
        <begin position="58"/>
        <end position="74"/>
    </location>
</feature>
<feature type="domain" description="Major facilitator superfamily (MFS) profile" evidence="8">
    <location>
        <begin position="1"/>
        <end position="357"/>
    </location>
</feature>
<gene>
    <name evidence="9" type="ORF">NAPIS_ORF01146</name>
</gene>
<feature type="transmembrane region" description="Helical" evidence="7">
    <location>
        <begin position="146"/>
        <end position="169"/>
    </location>
</feature>
<evidence type="ECO:0000256" key="2">
    <source>
        <dbReference type="ARBA" id="ARBA00010992"/>
    </source>
</evidence>
<evidence type="ECO:0000256" key="5">
    <source>
        <dbReference type="ARBA" id="ARBA00022989"/>
    </source>
</evidence>
<dbReference type="PANTHER" id="PTHR23503">
    <property type="entry name" value="SOLUTE CARRIER FAMILY 2"/>
    <property type="match status" value="1"/>
</dbReference>
<evidence type="ECO:0000259" key="8">
    <source>
        <dbReference type="PROSITE" id="PS50850"/>
    </source>
</evidence>
<dbReference type="InterPro" id="IPR036259">
    <property type="entry name" value="MFS_trans_sf"/>
</dbReference>
<dbReference type="VEuPathDB" id="MicrosporidiaDB:NAPIS_ORF01146"/>
<evidence type="ECO:0000256" key="7">
    <source>
        <dbReference type="SAM" id="Phobius"/>
    </source>
</evidence>
<feature type="transmembrane region" description="Helical" evidence="7">
    <location>
        <begin position="249"/>
        <end position="266"/>
    </location>
</feature>
<accession>T0L9W1</accession>
<evidence type="ECO:0000256" key="1">
    <source>
        <dbReference type="ARBA" id="ARBA00004141"/>
    </source>
</evidence>
<dbReference type="GO" id="GO:0016020">
    <property type="term" value="C:membrane"/>
    <property type="evidence" value="ECO:0007669"/>
    <property type="project" value="UniProtKB-SubCell"/>
</dbReference>
<dbReference type="PANTHER" id="PTHR23503:SF8">
    <property type="entry name" value="FACILITATED GLUCOSE TRANSPORTER PROTEIN 1"/>
    <property type="match status" value="1"/>
</dbReference>
<sequence length="363" mass="40513">MVFGFSLISIGYLNKVASTNFKNVGLLSYDTLFTIAASAIFLGGVIFNIFNRIKNDKTMILFSTAANFLGYFGIILFPNIYNIILCRTIIGLGAGCACFIVPQYIFKLAPPETSGLWCSLHAININIGIFIGQACTPLNTNNSWKLAYYPTICILGLTLILDFFILNVQTEQKDEMNLKELFNNKNSRKSIICVLLLHTSQHLCGVDYLSIFLALILENSYLKIISEAFLAIPSVIISSILLNKYGRKYLYVISAFLVGLSTAVMVKNKIIGLLIFVLGYNIGISNVPWVVPNEVSPSNYVPPLTKIGILSNWISAFLLLFLFTFIHDTIGDWGYLTYSVTMVFMIFYTLLFVPETKGNSNFI</sequence>
<feature type="transmembrane region" description="Helical" evidence="7">
    <location>
        <begin position="272"/>
        <end position="291"/>
    </location>
</feature>
<feature type="transmembrane region" description="Helical" evidence="7">
    <location>
        <begin position="221"/>
        <end position="242"/>
    </location>
</feature>
<dbReference type="InterPro" id="IPR003663">
    <property type="entry name" value="Sugar/inositol_transpt"/>
</dbReference>
<comment type="subcellular location">
    <subcellularLocation>
        <location evidence="1">Membrane</location>
        <topology evidence="1">Multi-pass membrane protein</topology>
    </subcellularLocation>
</comment>
<reference evidence="9 10" key="1">
    <citation type="journal article" date="2013" name="BMC Genomics">
        <title>Genome sequencing and comparative genomics of honey bee microsporidia, Nosema apis reveal novel insights into host-parasite interactions.</title>
        <authorList>
            <person name="Chen Yp."/>
            <person name="Pettis J.S."/>
            <person name="Zhao Y."/>
            <person name="Liu X."/>
            <person name="Tallon L.J."/>
            <person name="Sadzewicz L.D."/>
            <person name="Li R."/>
            <person name="Zheng H."/>
            <person name="Huang S."/>
            <person name="Zhang X."/>
            <person name="Hamilton M.C."/>
            <person name="Pernal S.F."/>
            <person name="Melathopoulos A.P."/>
            <person name="Yan X."/>
            <person name="Evans J.D."/>
        </authorList>
    </citation>
    <scope>NUCLEOTIDE SEQUENCE [LARGE SCALE GENOMIC DNA]</scope>
    <source>
        <strain evidence="9 10">BRL 01</strain>
    </source>
</reference>
<keyword evidence="6 7" id="KW-0472">Membrane</keyword>
<evidence type="ECO:0000313" key="9">
    <source>
        <dbReference type="EMBL" id="EQB61284.1"/>
    </source>
</evidence>
<dbReference type="PROSITE" id="PS50850">
    <property type="entry name" value="MFS"/>
    <property type="match status" value="1"/>
</dbReference>
<keyword evidence="3" id="KW-0813">Transport</keyword>
<dbReference type="HOGENOM" id="CLU_001265_30_14_1"/>
<dbReference type="Proteomes" id="UP000053780">
    <property type="component" value="Unassembled WGS sequence"/>
</dbReference>
<keyword evidence="10" id="KW-1185">Reference proteome</keyword>
<comment type="similarity">
    <text evidence="2">Belongs to the major facilitator superfamily. Sugar transporter (TC 2.A.1.1) family.</text>
</comment>
<feature type="transmembrane region" description="Helical" evidence="7">
    <location>
        <begin position="333"/>
        <end position="353"/>
    </location>
</feature>
<dbReference type="Gene3D" id="1.20.1250.20">
    <property type="entry name" value="MFS general substrate transporter like domains"/>
    <property type="match status" value="2"/>
</dbReference>
<keyword evidence="5 7" id="KW-1133">Transmembrane helix</keyword>
<feature type="transmembrane region" description="Helical" evidence="7">
    <location>
        <begin position="190"/>
        <end position="215"/>
    </location>
</feature>
<dbReference type="InterPro" id="IPR005828">
    <property type="entry name" value="MFS_sugar_transport-like"/>
</dbReference>
<dbReference type="AlphaFoldDB" id="T0L9W1"/>
<dbReference type="GO" id="GO:0015149">
    <property type="term" value="F:hexose transmembrane transporter activity"/>
    <property type="evidence" value="ECO:0007669"/>
    <property type="project" value="TreeGrafter"/>
</dbReference>
<evidence type="ECO:0000256" key="3">
    <source>
        <dbReference type="ARBA" id="ARBA00022448"/>
    </source>
</evidence>
<keyword evidence="9" id="KW-0762">Sugar transport</keyword>
<feature type="transmembrane region" description="Helical" evidence="7">
    <location>
        <begin position="31"/>
        <end position="51"/>
    </location>
</feature>
<organism evidence="9 10">
    <name type="scientific">Vairimorpha apis BRL 01</name>
    <dbReference type="NCBI Taxonomy" id="1037528"/>
    <lineage>
        <taxon>Eukaryota</taxon>
        <taxon>Fungi</taxon>
        <taxon>Fungi incertae sedis</taxon>
        <taxon>Microsporidia</taxon>
        <taxon>Nosematidae</taxon>
        <taxon>Vairimorpha</taxon>
    </lineage>
</organism>
<dbReference type="OrthoDB" id="2196240at2759"/>
<evidence type="ECO:0000256" key="6">
    <source>
        <dbReference type="ARBA" id="ARBA00023136"/>
    </source>
</evidence>
<dbReference type="SUPFAM" id="SSF103473">
    <property type="entry name" value="MFS general substrate transporter"/>
    <property type="match status" value="1"/>
</dbReference>
<proteinExistence type="inferred from homology"/>
<dbReference type="PRINTS" id="PR00171">
    <property type="entry name" value="SUGRTRNSPORT"/>
</dbReference>
<feature type="transmembrane region" description="Helical" evidence="7">
    <location>
        <begin position="303"/>
        <end position="327"/>
    </location>
</feature>